<accession>A0ABN7SSV5</accession>
<sequence length="343" mass="39555">MWENQQCSFNMGFLEIRVIGFLPDQNMGSRIDFSMKATMFILEILEATITVVVIRISATELRTLFGPDKDREFWRWTFNDVAKFEIPAMIKKICKIAKQDKIWYIAHSQGTLLMFVNQEGEDQETKKRLHGIIALAPILSLKNVKGAWKSLISHSKSFMKNGVTQKYLDCEFLQGTKLARYLTKIGKNSPLILKAWGTGIAQEFASHYVNFNHRRYVQERLPVFLSHSPSGTSLRNVVHFGQNIGKKRMAKLDYGPKGNQLEYNKDSPPFYDWSKIDLPIHLFVGSSDWIATVKDVQQTRPNLRNSTLTIIEDFDHLDFIWGKTAKEDLHPKIIQILKKGPLY</sequence>
<evidence type="ECO:0000313" key="4">
    <source>
        <dbReference type="EMBL" id="CAG5101843.1"/>
    </source>
</evidence>
<name>A0ABN7SSV5_OIKDI</name>
<dbReference type="InterPro" id="IPR029058">
    <property type="entry name" value="AB_hydrolase_fold"/>
</dbReference>
<keyword evidence="1" id="KW-0442">Lipid degradation</keyword>
<evidence type="ECO:0000256" key="1">
    <source>
        <dbReference type="ARBA" id="ARBA00022963"/>
    </source>
</evidence>
<dbReference type="InterPro" id="IPR000073">
    <property type="entry name" value="AB_hydrolase_1"/>
</dbReference>
<evidence type="ECO:0000259" key="3">
    <source>
        <dbReference type="Pfam" id="PF00561"/>
    </source>
</evidence>
<dbReference type="Pfam" id="PF00561">
    <property type="entry name" value="Abhydrolase_1"/>
    <property type="match status" value="1"/>
</dbReference>
<evidence type="ECO:0000313" key="5">
    <source>
        <dbReference type="Proteomes" id="UP001158576"/>
    </source>
</evidence>
<keyword evidence="2" id="KW-0443">Lipid metabolism</keyword>
<dbReference type="Gene3D" id="3.40.50.1820">
    <property type="entry name" value="alpha/beta hydrolase"/>
    <property type="match status" value="1"/>
</dbReference>
<reference evidence="4 5" key="1">
    <citation type="submission" date="2021-04" db="EMBL/GenBank/DDBJ databases">
        <authorList>
            <person name="Bliznina A."/>
        </authorList>
    </citation>
    <scope>NUCLEOTIDE SEQUENCE [LARGE SCALE GENOMIC DNA]</scope>
</reference>
<dbReference type="PANTHER" id="PTHR11005">
    <property type="entry name" value="LYSOSOMAL ACID LIPASE-RELATED"/>
    <property type="match status" value="1"/>
</dbReference>
<dbReference type="Proteomes" id="UP001158576">
    <property type="component" value="Chromosome 1"/>
</dbReference>
<feature type="domain" description="AB hydrolase-1" evidence="3">
    <location>
        <begin position="76"/>
        <end position="322"/>
    </location>
</feature>
<evidence type="ECO:0000256" key="2">
    <source>
        <dbReference type="ARBA" id="ARBA00023098"/>
    </source>
</evidence>
<gene>
    <name evidence="4" type="ORF">OKIOD_LOCUS8791</name>
</gene>
<dbReference type="EMBL" id="OU015566">
    <property type="protein sequence ID" value="CAG5101843.1"/>
    <property type="molecule type" value="Genomic_DNA"/>
</dbReference>
<keyword evidence="5" id="KW-1185">Reference proteome</keyword>
<organism evidence="4 5">
    <name type="scientific">Oikopleura dioica</name>
    <name type="common">Tunicate</name>
    <dbReference type="NCBI Taxonomy" id="34765"/>
    <lineage>
        <taxon>Eukaryota</taxon>
        <taxon>Metazoa</taxon>
        <taxon>Chordata</taxon>
        <taxon>Tunicata</taxon>
        <taxon>Appendicularia</taxon>
        <taxon>Copelata</taxon>
        <taxon>Oikopleuridae</taxon>
        <taxon>Oikopleura</taxon>
    </lineage>
</organism>
<protein>
    <submittedName>
        <fullName evidence="4">Oidioi.mRNA.OKI2018_I69.chr1.g26.t1.cds</fullName>
    </submittedName>
</protein>
<proteinExistence type="predicted"/>
<dbReference type="SUPFAM" id="SSF53474">
    <property type="entry name" value="alpha/beta-Hydrolases"/>
    <property type="match status" value="1"/>
</dbReference>